<reference evidence="3" key="1">
    <citation type="submission" date="2017-01" db="EMBL/GenBank/DDBJ databases">
        <authorList>
            <person name="Wang Y."/>
            <person name="White M."/>
            <person name="Kvist S."/>
            <person name="Moncalvo J.-M."/>
        </authorList>
    </citation>
    <scope>NUCLEOTIDE SEQUENCE [LARGE SCALE GENOMIC DNA]</scope>
    <source>
        <strain evidence="3">COL-18-3</strain>
    </source>
</reference>
<dbReference type="EMBL" id="LSSK01000871">
    <property type="protein sequence ID" value="OMH81547.1"/>
    <property type="molecule type" value="Genomic_DNA"/>
</dbReference>
<dbReference type="InterPro" id="IPR019349">
    <property type="entry name" value="Ribosomal_mS35_mit"/>
</dbReference>
<gene>
    <name evidence="2" type="ORF">AX774_g4997</name>
</gene>
<evidence type="ECO:0000313" key="2">
    <source>
        <dbReference type="EMBL" id="OMH81547.1"/>
    </source>
</evidence>
<proteinExistence type="predicted"/>
<keyword evidence="3" id="KW-1185">Reference proteome</keyword>
<dbReference type="InterPro" id="IPR039848">
    <property type="entry name" value="Ribosomal_mS35_mt"/>
</dbReference>
<dbReference type="GO" id="GO:0032543">
    <property type="term" value="P:mitochondrial translation"/>
    <property type="evidence" value="ECO:0007669"/>
    <property type="project" value="InterPro"/>
</dbReference>
<dbReference type="GO" id="GO:0003735">
    <property type="term" value="F:structural constituent of ribosome"/>
    <property type="evidence" value="ECO:0007669"/>
    <property type="project" value="InterPro"/>
</dbReference>
<feature type="domain" description="Small ribosomal subunit protein mS35 mitochondrial conserved" evidence="1">
    <location>
        <begin position="138"/>
        <end position="214"/>
    </location>
</feature>
<dbReference type="OrthoDB" id="283424at2759"/>
<dbReference type="GO" id="GO:0005763">
    <property type="term" value="C:mitochondrial small ribosomal subunit"/>
    <property type="evidence" value="ECO:0007669"/>
    <property type="project" value="TreeGrafter"/>
</dbReference>
<keyword evidence="2" id="KW-0689">Ribosomal protein</keyword>
<keyword evidence="2" id="KW-0687">Ribonucleoprotein</keyword>
<evidence type="ECO:0000313" key="3">
    <source>
        <dbReference type="Proteomes" id="UP000188320"/>
    </source>
</evidence>
<protein>
    <submittedName>
        <fullName evidence="2">37S ribosomal protein S24, mitochondrial</fullName>
    </submittedName>
</protein>
<dbReference type="Proteomes" id="UP000188320">
    <property type="component" value="Unassembled WGS sequence"/>
</dbReference>
<accession>A0A1R1PKT1</accession>
<dbReference type="PANTHER" id="PTHR13490:SF0">
    <property type="entry name" value="SMALL RIBOSOMAL SUBUNIT PROTEIN MS35"/>
    <property type="match status" value="1"/>
</dbReference>
<comment type="caution">
    <text evidence="2">The sequence shown here is derived from an EMBL/GenBank/DDBJ whole genome shotgun (WGS) entry which is preliminary data.</text>
</comment>
<dbReference type="AlphaFoldDB" id="A0A1R1PKT1"/>
<organism evidence="2 3">
    <name type="scientific">Zancudomyces culisetae</name>
    <name type="common">Gut fungus</name>
    <name type="synonym">Smittium culisetae</name>
    <dbReference type="NCBI Taxonomy" id="1213189"/>
    <lineage>
        <taxon>Eukaryota</taxon>
        <taxon>Fungi</taxon>
        <taxon>Fungi incertae sedis</taxon>
        <taxon>Zoopagomycota</taxon>
        <taxon>Kickxellomycotina</taxon>
        <taxon>Harpellomycetes</taxon>
        <taxon>Harpellales</taxon>
        <taxon>Legeriomycetaceae</taxon>
        <taxon>Zancudomyces</taxon>
    </lineage>
</organism>
<dbReference type="PANTHER" id="PTHR13490">
    <property type="entry name" value="MITOCHONDRIAL 28S RIBOSOMAL PROTEIN S28"/>
    <property type="match status" value="1"/>
</dbReference>
<evidence type="ECO:0000259" key="1">
    <source>
        <dbReference type="Pfam" id="PF10213"/>
    </source>
</evidence>
<name>A0A1R1PKT1_ZANCU</name>
<sequence>MLGLVRKGGIQQRISLPILWQSKVYSTEAGENGGKSEYNKRFPAYGRRRRVKHEQHRQNIFDIETLREDEDDRHGDYGHHTFGHWMLESIRDVRKYVRKEKFEIPQLSEFSKPFSLPSAEKRILKFQTTKIHGVVSANNAVEKDSLNRRVTLQVKVDDLKLSNAARHKFLLLAGPRYDFNTDILKISSDREPTANLNKKRLVDEFKALLEESKVKIFFGFIFEFYNV</sequence>
<dbReference type="Pfam" id="PF10213">
    <property type="entry name" value="MRP-S28"/>
    <property type="match status" value="1"/>
</dbReference>